<name>A0ABV2D0W8_9SPHN</name>
<reference evidence="10 11" key="1">
    <citation type="submission" date="2024-07" db="EMBL/GenBank/DDBJ databases">
        <title>Novosphingobium kalidii RD2P27.</title>
        <authorList>
            <person name="Sun J.-Q."/>
        </authorList>
    </citation>
    <scope>NUCLEOTIDE SEQUENCE [LARGE SCALE GENOMIC DNA]</scope>
    <source>
        <strain evidence="10 11">RD2P27</strain>
    </source>
</reference>
<keyword evidence="6 8" id="KW-1133">Transmembrane helix</keyword>
<dbReference type="PANTHER" id="PTHR43528">
    <property type="entry name" value="ALPHA-KETOGLUTARATE PERMEASE"/>
    <property type="match status" value="1"/>
</dbReference>
<evidence type="ECO:0000313" key="11">
    <source>
        <dbReference type="Proteomes" id="UP001548713"/>
    </source>
</evidence>
<feature type="transmembrane region" description="Helical" evidence="8">
    <location>
        <begin position="83"/>
        <end position="102"/>
    </location>
</feature>
<evidence type="ECO:0000256" key="4">
    <source>
        <dbReference type="ARBA" id="ARBA00022692"/>
    </source>
</evidence>
<dbReference type="PROSITE" id="PS50850">
    <property type="entry name" value="MFS"/>
    <property type="match status" value="1"/>
</dbReference>
<accession>A0ABV2D0W8</accession>
<dbReference type="InterPro" id="IPR051084">
    <property type="entry name" value="H+-coupled_symporters"/>
</dbReference>
<keyword evidence="3" id="KW-1003">Cell membrane</keyword>
<dbReference type="EMBL" id="JBEWLY010000013">
    <property type="protein sequence ID" value="MET1755502.1"/>
    <property type="molecule type" value="Genomic_DNA"/>
</dbReference>
<dbReference type="InterPro" id="IPR020846">
    <property type="entry name" value="MFS_dom"/>
</dbReference>
<dbReference type="SUPFAM" id="SSF103473">
    <property type="entry name" value="MFS general substrate transporter"/>
    <property type="match status" value="1"/>
</dbReference>
<evidence type="ECO:0000259" key="9">
    <source>
        <dbReference type="PROSITE" id="PS50850"/>
    </source>
</evidence>
<dbReference type="PANTHER" id="PTHR43528:SF5">
    <property type="entry name" value="PROLINE_BETAINE TRANSPORTER"/>
    <property type="match status" value="1"/>
</dbReference>
<evidence type="ECO:0000256" key="1">
    <source>
        <dbReference type="ARBA" id="ARBA00004651"/>
    </source>
</evidence>
<feature type="transmembrane region" description="Helical" evidence="8">
    <location>
        <begin position="184"/>
        <end position="203"/>
    </location>
</feature>
<evidence type="ECO:0000256" key="7">
    <source>
        <dbReference type="ARBA" id="ARBA00023136"/>
    </source>
</evidence>
<evidence type="ECO:0000256" key="5">
    <source>
        <dbReference type="ARBA" id="ARBA00022847"/>
    </source>
</evidence>
<dbReference type="PROSITE" id="PS00217">
    <property type="entry name" value="SUGAR_TRANSPORT_2"/>
    <property type="match status" value="1"/>
</dbReference>
<dbReference type="CDD" id="cd17367">
    <property type="entry name" value="MFS_KgtP"/>
    <property type="match status" value="1"/>
</dbReference>
<sequence>MNEAHQRHRLRSIIGGSAGNLVEWYDWYTYSAFALYFAPIFFPEGSSTAQLLNAAAIFAVGFVMRPIGAWVMGIYADRRGRKAGLTLSVSLMCTGSLMIALTPGYASIGTLAPVLLVVARMLQGLSVGGEYGASATYLSEMAGRERRGFFSSFQYVTLISGQLLALSVLLVLQTVVSEEALRSWAWRIPFVIGAALAVVVFYLRRRLKETESFTNAQRSAAPRSSSYSLFRHHPKEAFLVMALTAGGTLAFYAYTTYMQKFLVNTSGFTVEAATRITAAALFVFMLLQPVFGALSDRVGRRPVMIAFGIAGVLLTYPIFRMLEVVQNPILAFALVLTALVIVSGYTSINAVVKAELFPAHIRALGVALPYAIANTIFGGTAEYVALWLKMSGMESVFYWYVTAMIGLSLIVYWRMRDTRQSSLILED</sequence>
<evidence type="ECO:0000256" key="8">
    <source>
        <dbReference type="SAM" id="Phobius"/>
    </source>
</evidence>
<comment type="subcellular location">
    <subcellularLocation>
        <location evidence="1">Cell membrane</location>
        <topology evidence="1">Multi-pass membrane protein</topology>
    </subcellularLocation>
</comment>
<dbReference type="Proteomes" id="UP001548713">
    <property type="component" value="Unassembled WGS sequence"/>
</dbReference>
<keyword evidence="2" id="KW-0813">Transport</keyword>
<protein>
    <submittedName>
        <fullName evidence="10">MFS transporter</fullName>
    </submittedName>
</protein>
<keyword evidence="7 8" id="KW-0472">Membrane</keyword>
<dbReference type="InterPro" id="IPR005828">
    <property type="entry name" value="MFS_sugar_transport-like"/>
</dbReference>
<dbReference type="Gene3D" id="1.20.1250.20">
    <property type="entry name" value="MFS general substrate transporter like domains"/>
    <property type="match status" value="1"/>
</dbReference>
<keyword evidence="11" id="KW-1185">Reference proteome</keyword>
<feature type="transmembrane region" description="Helical" evidence="8">
    <location>
        <begin position="303"/>
        <end position="322"/>
    </location>
</feature>
<keyword evidence="5" id="KW-0769">Symport</keyword>
<evidence type="ECO:0000256" key="3">
    <source>
        <dbReference type="ARBA" id="ARBA00022475"/>
    </source>
</evidence>
<feature type="transmembrane region" description="Helical" evidence="8">
    <location>
        <begin position="328"/>
        <end position="352"/>
    </location>
</feature>
<dbReference type="Pfam" id="PF00083">
    <property type="entry name" value="Sugar_tr"/>
    <property type="match status" value="2"/>
</dbReference>
<feature type="transmembrane region" description="Helical" evidence="8">
    <location>
        <begin position="397"/>
        <end position="415"/>
    </location>
</feature>
<evidence type="ECO:0000256" key="2">
    <source>
        <dbReference type="ARBA" id="ARBA00022448"/>
    </source>
</evidence>
<feature type="transmembrane region" description="Helical" evidence="8">
    <location>
        <begin position="149"/>
        <end position="172"/>
    </location>
</feature>
<comment type="caution">
    <text evidence="10">The sequence shown here is derived from an EMBL/GenBank/DDBJ whole genome shotgun (WGS) entry which is preliminary data.</text>
</comment>
<proteinExistence type="predicted"/>
<evidence type="ECO:0000256" key="6">
    <source>
        <dbReference type="ARBA" id="ARBA00022989"/>
    </source>
</evidence>
<feature type="transmembrane region" description="Helical" evidence="8">
    <location>
        <begin position="54"/>
        <end position="76"/>
    </location>
</feature>
<feature type="transmembrane region" description="Helical" evidence="8">
    <location>
        <begin position="21"/>
        <end position="42"/>
    </location>
</feature>
<dbReference type="InterPro" id="IPR005829">
    <property type="entry name" value="Sugar_transporter_CS"/>
</dbReference>
<dbReference type="RefSeq" id="WP_353983956.1">
    <property type="nucleotide sequence ID" value="NZ_JBEWLY010000013.1"/>
</dbReference>
<feature type="transmembrane region" description="Helical" evidence="8">
    <location>
        <begin position="364"/>
        <end position="385"/>
    </location>
</feature>
<evidence type="ECO:0000313" key="10">
    <source>
        <dbReference type="EMBL" id="MET1755502.1"/>
    </source>
</evidence>
<organism evidence="10 11">
    <name type="scientific">Novosphingobium kalidii</name>
    <dbReference type="NCBI Taxonomy" id="3230299"/>
    <lineage>
        <taxon>Bacteria</taxon>
        <taxon>Pseudomonadati</taxon>
        <taxon>Pseudomonadota</taxon>
        <taxon>Alphaproteobacteria</taxon>
        <taxon>Sphingomonadales</taxon>
        <taxon>Sphingomonadaceae</taxon>
        <taxon>Novosphingobium</taxon>
    </lineage>
</organism>
<keyword evidence="4 8" id="KW-0812">Transmembrane</keyword>
<feature type="transmembrane region" description="Helical" evidence="8">
    <location>
        <begin position="272"/>
        <end position="291"/>
    </location>
</feature>
<feature type="domain" description="Major facilitator superfamily (MFS) profile" evidence="9">
    <location>
        <begin position="12"/>
        <end position="419"/>
    </location>
</feature>
<dbReference type="InterPro" id="IPR036259">
    <property type="entry name" value="MFS_trans_sf"/>
</dbReference>
<feature type="transmembrane region" description="Helical" evidence="8">
    <location>
        <begin position="237"/>
        <end position="257"/>
    </location>
</feature>
<feature type="transmembrane region" description="Helical" evidence="8">
    <location>
        <begin position="108"/>
        <end position="128"/>
    </location>
</feature>
<gene>
    <name evidence="10" type="ORF">ABVV53_08520</name>
</gene>